<comment type="similarity">
    <text evidence="1">Belongs to the GSP E family.</text>
</comment>
<feature type="domain" description="Bacterial type II secretion system protein E" evidence="4">
    <location>
        <begin position="9"/>
        <end position="269"/>
    </location>
</feature>
<evidence type="ECO:0000256" key="2">
    <source>
        <dbReference type="ARBA" id="ARBA00022741"/>
    </source>
</evidence>
<dbReference type="EMBL" id="CP060715">
    <property type="protein sequence ID" value="QNN60429.1"/>
    <property type="molecule type" value="Genomic_DNA"/>
</dbReference>
<gene>
    <name evidence="5" type="primary">tadA</name>
    <name evidence="5" type="ORF">H9L01_08635</name>
</gene>
<evidence type="ECO:0000256" key="3">
    <source>
        <dbReference type="ARBA" id="ARBA00022840"/>
    </source>
</evidence>
<dbReference type="AlphaFoldDB" id="A0A7G9RXV4"/>
<evidence type="ECO:0000256" key="1">
    <source>
        <dbReference type="ARBA" id="ARBA00006611"/>
    </source>
</evidence>
<accession>A0A7G9RXV4</accession>
<sequence length="292" mass="33689">MEQLHLEFNNLLNLAISKCCTDIHITMDSKSQKIVLRRHKLLITDFKSKDIDALFQYIKFYSKVSLTDRFRPQTVVFSYCINSFDYQFRFACIETNNIQTGVIRVLNMNRIDSIQSSINSAEDRVKITKLFESNSGIILFCGSTGSGKSTTLFNVVSSLESKQIYTLENPIERINDSWVQVEVNDLLTYSEGITQLLRHDPDIIVLGEIRTEEDIRQCIRCGLSGHLVASTIHSGELDQVIRRLTELDTSIDDLEMLLQGIIFQEMKREGNDVHIKYKIKNQREIKKLLQKK</sequence>
<dbReference type="GO" id="GO:0016887">
    <property type="term" value="F:ATP hydrolysis activity"/>
    <property type="evidence" value="ECO:0007669"/>
    <property type="project" value="TreeGrafter"/>
</dbReference>
<dbReference type="PANTHER" id="PTHR30258">
    <property type="entry name" value="TYPE II SECRETION SYSTEM PROTEIN GSPE-RELATED"/>
    <property type="match status" value="1"/>
</dbReference>
<proteinExistence type="inferred from homology"/>
<dbReference type="Proteomes" id="UP000515928">
    <property type="component" value="Chromosome"/>
</dbReference>
<dbReference type="Gene3D" id="3.30.450.90">
    <property type="match status" value="1"/>
</dbReference>
<dbReference type="GO" id="GO:0005886">
    <property type="term" value="C:plasma membrane"/>
    <property type="evidence" value="ECO:0007669"/>
    <property type="project" value="TreeGrafter"/>
</dbReference>
<dbReference type="InterPro" id="IPR027417">
    <property type="entry name" value="P-loop_NTPase"/>
</dbReference>
<reference evidence="5 6" key="1">
    <citation type="submission" date="2020-08" db="EMBL/GenBank/DDBJ databases">
        <title>Genome sequence of Erysipelothrix inopinata DSM 15511T.</title>
        <authorList>
            <person name="Hyun D.-W."/>
            <person name="Bae J.-W."/>
        </authorList>
    </citation>
    <scope>NUCLEOTIDE SEQUENCE [LARGE SCALE GENOMIC DNA]</scope>
    <source>
        <strain evidence="5 6">DSM 15511</strain>
    </source>
</reference>
<dbReference type="Pfam" id="PF00437">
    <property type="entry name" value="T2SSE"/>
    <property type="match status" value="1"/>
</dbReference>
<name>A0A7G9RXV4_9FIRM</name>
<dbReference type="PANTHER" id="PTHR30258:SF2">
    <property type="entry name" value="COMG OPERON PROTEIN 1"/>
    <property type="match status" value="1"/>
</dbReference>
<dbReference type="Gene3D" id="3.40.50.300">
    <property type="entry name" value="P-loop containing nucleotide triphosphate hydrolases"/>
    <property type="match status" value="1"/>
</dbReference>
<evidence type="ECO:0000313" key="6">
    <source>
        <dbReference type="Proteomes" id="UP000515928"/>
    </source>
</evidence>
<protein>
    <submittedName>
        <fullName evidence="5">Flp pilus assembly complex ATPase component TadA</fullName>
    </submittedName>
</protein>
<dbReference type="KEGG" id="eio:H9L01_08635"/>
<dbReference type="SUPFAM" id="SSF52540">
    <property type="entry name" value="P-loop containing nucleoside triphosphate hydrolases"/>
    <property type="match status" value="1"/>
</dbReference>
<evidence type="ECO:0000313" key="5">
    <source>
        <dbReference type="EMBL" id="QNN60429.1"/>
    </source>
</evidence>
<keyword evidence="3" id="KW-0067">ATP-binding</keyword>
<keyword evidence="6" id="KW-1185">Reference proteome</keyword>
<evidence type="ECO:0000259" key="4">
    <source>
        <dbReference type="Pfam" id="PF00437"/>
    </source>
</evidence>
<dbReference type="GO" id="GO:0005524">
    <property type="term" value="F:ATP binding"/>
    <property type="evidence" value="ECO:0007669"/>
    <property type="project" value="UniProtKB-KW"/>
</dbReference>
<keyword evidence="2" id="KW-0547">Nucleotide-binding</keyword>
<dbReference type="RefSeq" id="WP_187533558.1">
    <property type="nucleotide sequence ID" value="NZ_CBCSHU010000004.1"/>
</dbReference>
<organism evidence="5 6">
    <name type="scientific">Erysipelothrix inopinata</name>
    <dbReference type="NCBI Taxonomy" id="225084"/>
    <lineage>
        <taxon>Bacteria</taxon>
        <taxon>Bacillati</taxon>
        <taxon>Bacillota</taxon>
        <taxon>Erysipelotrichia</taxon>
        <taxon>Erysipelotrichales</taxon>
        <taxon>Erysipelotrichaceae</taxon>
        <taxon>Erysipelothrix</taxon>
    </lineage>
</organism>
<dbReference type="InterPro" id="IPR001482">
    <property type="entry name" value="T2SS/T4SS_dom"/>
</dbReference>